<evidence type="ECO:0000313" key="8">
    <source>
        <dbReference type="EMBL" id="CAL4124803.1"/>
    </source>
</evidence>
<dbReference type="GO" id="GO:0016020">
    <property type="term" value="C:membrane"/>
    <property type="evidence" value="ECO:0007669"/>
    <property type="project" value="UniProtKB-SubCell"/>
</dbReference>
<dbReference type="InterPro" id="IPR002657">
    <property type="entry name" value="BilAc:Na_symport/Acr3"/>
</dbReference>
<dbReference type="EMBL" id="CAXKWB010023012">
    <property type="protein sequence ID" value="CAL4124803.1"/>
    <property type="molecule type" value="Genomic_DNA"/>
</dbReference>
<dbReference type="Pfam" id="PF01758">
    <property type="entry name" value="SBF"/>
    <property type="match status" value="1"/>
</dbReference>
<keyword evidence="3 7" id="KW-0812">Transmembrane</keyword>
<evidence type="ECO:0000256" key="4">
    <source>
        <dbReference type="ARBA" id="ARBA00022847"/>
    </source>
</evidence>
<feature type="transmembrane region" description="Helical" evidence="7">
    <location>
        <begin position="411"/>
        <end position="431"/>
    </location>
</feature>
<sequence length="467" mass="50550">MRVDNWLVLYAMTFTMVGCNSLTVSIVTKGGNFSNVISIFEEEEQMVHFILQDVTTRDGIITLQISSKSGWTHAIAHPHQFTFGVTESDDIGSLGLTEDDSMLGSFNMTGEFVGFSEVIFLSNSTRSGTAQTSNTLNIKVKRSDPLLSNIFIVTIIILVSIAYVSLGCAIDFNIVIATMKRPVAPIIGLASQFIFMPLISYAIGYGLWYDNAPMWLGLFLTGSSPGGGASNMWTYLLGGSLDLSVTMTFISTVIAFGALPLWILALGGTIYRDGEFGSALPFDRIAGLIIGLVVPCAVGLAIQRYKPKVAKKIEKAIKPISLFFIIFVTAFGTYANYYIFFFFTWKVFVSGMCLPWLGFTFGVVFSKVTGRSWEETIAISVETGIQNTGIAIGVLKVALAPYAPLGDITMVVPVAVAMLTPIPLVIMLIGMKIRAKLSAVKSVEENPNSLSTITDSNNYGTNTSNGI</sequence>
<organism evidence="8 9">
    <name type="scientific">Meganyctiphanes norvegica</name>
    <name type="common">Northern krill</name>
    <name type="synonym">Thysanopoda norvegica</name>
    <dbReference type="NCBI Taxonomy" id="48144"/>
    <lineage>
        <taxon>Eukaryota</taxon>
        <taxon>Metazoa</taxon>
        <taxon>Ecdysozoa</taxon>
        <taxon>Arthropoda</taxon>
        <taxon>Crustacea</taxon>
        <taxon>Multicrustacea</taxon>
        <taxon>Malacostraca</taxon>
        <taxon>Eumalacostraca</taxon>
        <taxon>Eucarida</taxon>
        <taxon>Euphausiacea</taxon>
        <taxon>Euphausiidae</taxon>
        <taxon>Meganyctiphanes</taxon>
    </lineage>
</organism>
<feature type="transmembrane region" description="Helical" evidence="7">
    <location>
        <begin position="7"/>
        <end position="27"/>
    </location>
</feature>
<evidence type="ECO:0000256" key="3">
    <source>
        <dbReference type="ARBA" id="ARBA00022692"/>
    </source>
</evidence>
<name>A0AAV2RJ42_MEGNR</name>
<dbReference type="PANTHER" id="PTHR10361">
    <property type="entry name" value="SODIUM-BILE ACID COTRANSPORTER"/>
    <property type="match status" value="1"/>
</dbReference>
<dbReference type="PANTHER" id="PTHR10361:SF28">
    <property type="entry name" value="P3 PROTEIN-RELATED"/>
    <property type="match status" value="1"/>
</dbReference>
<feature type="transmembrane region" description="Helical" evidence="7">
    <location>
        <begin position="214"/>
        <end position="236"/>
    </location>
</feature>
<evidence type="ECO:0000256" key="5">
    <source>
        <dbReference type="ARBA" id="ARBA00022989"/>
    </source>
</evidence>
<dbReference type="PROSITE" id="PS51257">
    <property type="entry name" value="PROKAR_LIPOPROTEIN"/>
    <property type="match status" value="1"/>
</dbReference>
<reference evidence="8 9" key="1">
    <citation type="submission" date="2024-05" db="EMBL/GenBank/DDBJ databases">
        <authorList>
            <person name="Wallberg A."/>
        </authorList>
    </citation>
    <scope>NUCLEOTIDE SEQUENCE [LARGE SCALE GENOMIC DNA]</scope>
</reference>
<comment type="subcellular location">
    <subcellularLocation>
        <location evidence="1">Membrane</location>
        <topology evidence="1">Multi-pass membrane protein</topology>
    </subcellularLocation>
</comment>
<keyword evidence="5 7" id="KW-1133">Transmembrane helix</keyword>
<evidence type="ECO:0008006" key="10">
    <source>
        <dbReference type="Google" id="ProtNLM"/>
    </source>
</evidence>
<evidence type="ECO:0000256" key="2">
    <source>
        <dbReference type="ARBA" id="ARBA00006528"/>
    </source>
</evidence>
<protein>
    <recommendedName>
        <fullName evidence="10">Ileal sodium/bile acid cotransporter</fullName>
    </recommendedName>
</protein>
<keyword evidence="9" id="KW-1185">Reference proteome</keyword>
<feature type="transmembrane region" description="Helical" evidence="7">
    <location>
        <begin position="150"/>
        <end position="174"/>
    </location>
</feature>
<feature type="transmembrane region" description="Helical" evidence="7">
    <location>
        <begin position="377"/>
        <end position="399"/>
    </location>
</feature>
<dbReference type="InterPro" id="IPR038770">
    <property type="entry name" value="Na+/solute_symporter_sf"/>
</dbReference>
<comment type="caution">
    <text evidence="8">The sequence shown here is derived from an EMBL/GenBank/DDBJ whole genome shotgun (WGS) entry which is preliminary data.</text>
</comment>
<proteinExistence type="inferred from homology"/>
<keyword evidence="6 7" id="KW-0472">Membrane</keyword>
<evidence type="ECO:0000256" key="1">
    <source>
        <dbReference type="ARBA" id="ARBA00004141"/>
    </source>
</evidence>
<feature type="transmembrane region" description="Helical" evidence="7">
    <location>
        <begin position="347"/>
        <end position="365"/>
    </location>
</feature>
<dbReference type="GO" id="GO:0015293">
    <property type="term" value="F:symporter activity"/>
    <property type="evidence" value="ECO:0007669"/>
    <property type="project" value="UniProtKB-KW"/>
</dbReference>
<evidence type="ECO:0000313" key="9">
    <source>
        <dbReference type="Proteomes" id="UP001497623"/>
    </source>
</evidence>
<gene>
    <name evidence="8" type="ORF">MNOR_LOCUS24780</name>
</gene>
<feature type="transmembrane region" description="Helical" evidence="7">
    <location>
        <begin position="186"/>
        <end position="208"/>
    </location>
</feature>
<dbReference type="AlphaFoldDB" id="A0AAV2RJ42"/>
<keyword evidence="4" id="KW-0813">Transport</keyword>
<evidence type="ECO:0000256" key="6">
    <source>
        <dbReference type="ARBA" id="ARBA00023136"/>
    </source>
</evidence>
<dbReference type="Proteomes" id="UP001497623">
    <property type="component" value="Unassembled WGS sequence"/>
</dbReference>
<evidence type="ECO:0000256" key="7">
    <source>
        <dbReference type="SAM" id="Phobius"/>
    </source>
</evidence>
<feature type="transmembrane region" description="Helical" evidence="7">
    <location>
        <begin position="322"/>
        <end position="341"/>
    </location>
</feature>
<dbReference type="InterPro" id="IPR004710">
    <property type="entry name" value="Bilac:Na_transpt"/>
</dbReference>
<accession>A0AAV2RJ42</accession>
<keyword evidence="4" id="KW-0769">Symport</keyword>
<feature type="transmembrane region" description="Helical" evidence="7">
    <location>
        <begin position="285"/>
        <end position="302"/>
    </location>
</feature>
<dbReference type="Gene3D" id="1.20.1530.20">
    <property type="match status" value="1"/>
</dbReference>
<feature type="transmembrane region" description="Helical" evidence="7">
    <location>
        <begin position="243"/>
        <end position="265"/>
    </location>
</feature>
<comment type="similarity">
    <text evidence="2">Belongs to the bile acid:sodium symporter (BASS) (TC 2.A.28) family.</text>
</comment>